<dbReference type="Gene3D" id="1.10.287.110">
    <property type="entry name" value="DnaJ domain"/>
    <property type="match status" value="1"/>
</dbReference>
<name>L9VMY5_9EURY</name>
<dbReference type="Pfam" id="PF00226">
    <property type="entry name" value="DnaJ"/>
    <property type="match status" value="1"/>
</dbReference>
<keyword evidence="5" id="KW-1185">Reference proteome</keyword>
<keyword evidence="2" id="KW-0472">Membrane</keyword>
<organism evidence="4 5">
    <name type="scientific">Natronorubrum tibetense GA33</name>
    <dbReference type="NCBI Taxonomy" id="1114856"/>
    <lineage>
        <taxon>Archaea</taxon>
        <taxon>Methanobacteriati</taxon>
        <taxon>Methanobacteriota</taxon>
        <taxon>Stenosarchaea group</taxon>
        <taxon>Halobacteria</taxon>
        <taxon>Halobacteriales</taxon>
        <taxon>Natrialbaceae</taxon>
        <taxon>Natronorubrum</taxon>
    </lineage>
</organism>
<feature type="compositionally biased region" description="Low complexity" evidence="1">
    <location>
        <begin position="208"/>
        <end position="258"/>
    </location>
</feature>
<keyword evidence="2" id="KW-0812">Transmembrane</keyword>
<feature type="transmembrane region" description="Helical" evidence="2">
    <location>
        <begin position="337"/>
        <end position="353"/>
    </location>
</feature>
<evidence type="ECO:0000256" key="2">
    <source>
        <dbReference type="SAM" id="Phobius"/>
    </source>
</evidence>
<feature type="region of interest" description="Disordered" evidence="1">
    <location>
        <begin position="30"/>
        <end position="264"/>
    </location>
</feature>
<accession>L9VMY5</accession>
<feature type="compositionally biased region" description="Low complexity" evidence="1">
    <location>
        <begin position="108"/>
        <end position="125"/>
    </location>
</feature>
<dbReference type="EMBL" id="AOHW01000042">
    <property type="protein sequence ID" value="ELY38352.1"/>
    <property type="molecule type" value="Genomic_DNA"/>
</dbReference>
<evidence type="ECO:0000259" key="3">
    <source>
        <dbReference type="PROSITE" id="PS50076"/>
    </source>
</evidence>
<dbReference type="RefSeq" id="WP_006091446.1">
    <property type="nucleotide sequence ID" value="NZ_AOHW01000042.1"/>
</dbReference>
<dbReference type="GO" id="GO:0071218">
    <property type="term" value="P:cellular response to misfolded protein"/>
    <property type="evidence" value="ECO:0007669"/>
    <property type="project" value="TreeGrafter"/>
</dbReference>
<feature type="transmembrane region" description="Helical" evidence="2">
    <location>
        <begin position="297"/>
        <end position="330"/>
    </location>
</feature>
<dbReference type="CDD" id="cd06257">
    <property type="entry name" value="DnaJ"/>
    <property type="match status" value="1"/>
</dbReference>
<protein>
    <submittedName>
        <fullName evidence="4">Heat shock protein DnaJ domain-containing protein</fullName>
    </submittedName>
</protein>
<dbReference type="AlphaFoldDB" id="L9VMY5"/>
<evidence type="ECO:0000256" key="1">
    <source>
        <dbReference type="SAM" id="MobiDB-lite"/>
    </source>
</evidence>
<dbReference type="PANTHER" id="PTHR43908:SF3">
    <property type="entry name" value="AT29763P-RELATED"/>
    <property type="match status" value="1"/>
</dbReference>
<keyword evidence="4" id="KW-0346">Stress response</keyword>
<evidence type="ECO:0000313" key="4">
    <source>
        <dbReference type="EMBL" id="ELY38352.1"/>
    </source>
</evidence>
<evidence type="ECO:0000313" key="5">
    <source>
        <dbReference type="Proteomes" id="UP000011599"/>
    </source>
</evidence>
<comment type="caution">
    <text evidence="4">The sequence shown here is derived from an EMBL/GenBank/DDBJ whole genome shotgun (WGS) entry which is preliminary data.</text>
</comment>
<feature type="compositionally biased region" description="Low complexity" evidence="1">
    <location>
        <begin position="165"/>
        <end position="174"/>
    </location>
</feature>
<dbReference type="PATRIC" id="fig|1114856.3.peg.3532"/>
<gene>
    <name evidence="4" type="ORF">C496_17057</name>
</gene>
<keyword evidence="2" id="KW-1133">Transmembrane helix</keyword>
<dbReference type="InterPro" id="IPR051100">
    <property type="entry name" value="DnaJ_subfamily_B/C"/>
</dbReference>
<dbReference type="OrthoDB" id="11397at2157"/>
<dbReference type="PANTHER" id="PTHR43908">
    <property type="entry name" value="AT29763P-RELATED"/>
    <property type="match status" value="1"/>
</dbReference>
<feature type="transmembrane region" description="Helical" evidence="2">
    <location>
        <begin position="359"/>
        <end position="387"/>
    </location>
</feature>
<feature type="compositionally biased region" description="Basic and acidic residues" evidence="1">
    <location>
        <begin position="58"/>
        <end position="77"/>
    </location>
</feature>
<feature type="domain" description="J" evidence="3">
    <location>
        <begin position="4"/>
        <end position="68"/>
    </location>
</feature>
<dbReference type="SMART" id="SM00271">
    <property type="entry name" value="DnaJ"/>
    <property type="match status" value="1"/>
</dbReference>
<feature type="compositionally biased region" description="Basic residues" evidence="1">
    <location>
        <begin position="175"/>
        <end position="187"/>
    </location>
</feature>
<dbReference type="GO" id="GO:0030544">
    <property type="term" value="F:Hsp70 protein binding"/>
    <property type="evidence" value="ECO:0007669"/>
    <property type="project" value="TreeGrafter"/>
</dbReference>
<dbReference type="PRINTS" id="PR00625">
    <property type="entry name" value="JDOMAIN"/>
</dbReference>
<feature type="compositionally biased region" description="Low complexity" evidence="1">
    <location>
        <begin position="79"/>
        <end position="91"/>
    </location>
</feature>
<dbReference type="InterPro" id="IPR001623">
    <property type="entry name" value="DnaJ_domain"/>
</dbReference>
<dbReference type="SUPFAM" id="SSF46565">
    <property type="entry name" value="Chaperone J-domain"/>
    <property type="match status" value="1"/>
</dbReference>
<reference evidence="4 5" key="1">
    <citation type="journal article" date="2014" name="PLoS Genet.">
        <title>Phylogenetically driven sequencing of extremely halophilic archaea reveals strategies for static and dynamic osmo-response.</title>
        <authorList>
            <person name="Becker E.A."/>
            <person name="Seitzer P.M."/>
            <person name="Tritt A."/>
            <person name="Larsen D."/>
            <person name="Krusor M."/>
            <person name="Yao A.I."/>
            <person name="Wu D."/>
            <person name="Madern D."/>
            <person name="Eisen J.A."/>
            <person name="Darling A.E."/>
            <person name="Facciotti M.T."/>
        </authorList>
    </citation>
    <scope>NUCLEOTIDE SEQUENCE [LARGE SCALE GENOMIC DNA]</scope>
    <source>
        <strain evidence="4 5">GA33</strain>
    </source>
</reference>
<dbReference type="STRING" id="1114856.GCA_000383975_00086"/>
<sequence length="389" mass="41140">MGQTYYEVLEVDPDATRAEIRTAYRERVLETHPDHNDAPDAAAQFKRVSRARSVLTDGTERARYDRLGHDSYVRLAERSSGTNSPDSSPPDGDTDNDATAERTTRSGTETASADRSSTTTSRGTANETAAGHDRRGNRNRTRTGSGRAHSRGESSRRNRAGNSDGRTGSRSGRTGSHHARQRARRQQKTAQQRASGGWTFVTEGGRSSDGSSNAASSNGDASSSGVTGTANGVGGATTATGTGTASAAGASSPSGTPNEGASSGFRYAVHDWEGEVDLEWEGQAITQTTAVTIGCLWLLYPLFVAASVTPLFPLAINAIVAACTLAFVGYLLTRPRIATAVFGFWSVLFPLGLDQLASVPAFSITGLVTLGFVWIPFGYAVALWWALRP</sequence>
<proteinExistence type="predicted"/>
<dbReference type="Proteomes" id="UP000011599">
    <property type="component" value="Unassembled WGS sequence"/>
</dbReference>
<dbReference type="PROSITE" id="PS50076">
    <property type="entry name" value="DNAJ_2"/>
    <property type="match status" value="1"/>
</dbReference>
<dbReference type="eggNOG" id="arCOG02846">
    <property type="taxonomic scope" value="Archaea"/>
</dbReference>
<dbReference type="InterPro" id="IPR036869">
    <property type="entry name" value="J_dom_sf"/>
</dbReference>